<evidence type="ECO:0000256" key="3">
    <source>
        <dbReference type="RuleBase" id="RU000590"/>
    </source>
</evidence>
<dbReference type="PANTHER" id="PTHR46112:SF2">
    <property type="entry name" value="XAA-PRO AMINOPEPTIDASE P-RELATED"/>
    <property type="match status" value="1"/>
</dbReference>
<evidence type="ECO:0000259" key="4">
    <source>
        <dbReference type="Pfam" id="PF00557"/>
    </source>
</evidence>
<dbReference type="PANTHER" id="PTHR46112">
    <property type="entry name" value="AMINOPEPTIDASE"/>
    <property type="match status" value="1"/>
</dbReference>
<dbReference type="GO" id="GO:0004177">
    <property type="term" value="F:aminopeptidase activity"/>
    <property type="evidence" value="ECO:0007669"/>
    <property type="project" value="UniProtKB-KW"/>
</dbReference>
<evidence type="ECO:0000256" key="1">
    <source>
        <dbReference type="ARBA" id="ARBA00022723"/>
    </source>
</evidence>
<comment type="caution">
    <text evidence="5">The sequence shown here is derived from an EMBL/GenBank/DDBJ whole genome shotgun (WGS) entry which is preliminary data.</text>
</comment>
<dbReference type="InterPro" id="IPR036005">
    <property type="entry name" value="Creatinase/aminopeptidase-like"/>
</dbReference>
<dbReference type="AlphaFoldDB" id="A0A832RY42"/>
<dbReference type="Pfam" id="PF00557">
    <property type="entry name" value="Peptidase_M24"/>
    <property type="match status" value="1"/>
</dbReference>
<evidence type="ECO:0000313" key="6">
    <source>
        <dbReference type="Proteomes" id="UP000600363"/>
    </source>
</evidence>
<dbReference type="EMBL" id="DUIH01000017">
    <property type="protein sequence ID" value="HIH69989.1"/>
    <property type="molecule type" value="Genomic_DNA"/>
</dbReference>
<evidence type="ECO:0000256" key="2">
    <source>
        <dbReference type="ARBA" id="ARBA00022801"/>
    </source>
</evidence>
<accession>A0A832RY42</accession>
<dbReference type="Gene3D" id="3.90.230.10">
    <property type="entry name" value="Creatinase/methionine aminopeptidase superfamily"/>
    <property type="match status" value="1"/>
</dbReference>
<keyword evidence="5" id="KW-0031">Aminopeptidase</keyword>
<feature type="domain" description="Peptidase M24" evidence="4">
    <location>
        <begin position="146"/>
        <end position="375"/>
    </location>
</feature>
<keyword evidence="5" id="KW-0645">Protease</keyword>
<protein>
    <submittedName>
        <fullName evidence="5">Aminopeptidase P family protein</fullName>
    </submittedName>
</protein>
<keyword evidence="1 3" id="KW-0479">Metal-binding</keyword>
<gene>
    <name evidence="5" type="ORF">HA299_05205</name>
</gene>
<dbReference type="GO" id="GO:0046872">
    <property type="term" value="F:metal ion binding"/>
    <property type="evidence" value="ECO:0007669"/>
    <property type="project" value="UniProtKB-KW"/>
</dbReference>
<dbReference type="PROSITE" id="PS00491">
    <property type="entry name" value="PROLINE_PEPTIDASE"/>
    <property type="match status" value="1"/>
</dbReference>
<dbReference type="Proteomes" id="UP000600363">
    <property type="component" value="Unassembled WGS sequence"/>
</dbReference>
<dbReference type="InterPro" id="IPR050659">
    <property type="entry name" value="Peptidase_M24B"/>
</dbReference>
<keyword evidence="2" id="KW-0378">Hydrolase</keyword>
<dbReference type="InterPro" id="IPR000994">
    <property type="entry name" value="Pept_M24"/>
</dbReference>
<dbReference type="InterPro" id="IPR001131">
    <property type="entry name" value="Peptidase_M24B_aminopep-P_CS"/>
</dbReference>
<organism evidence="5 6">
    <name type="scientific">Methermicoccus shengliensis</name>
    <dbReference type="NCBI Taxonomy" id="660064"/>
    <lineage>
        <taxon>Archaea</taxon>
        <taxon>Methanobacteriati</taxon>
        <taxon>Methanobacteriota</taxon>
        <taxon>Stenosarchaea group</taxon>
        <taxon>Methanomicrobia</taxon>
        <taxon>Methanosarcinales</taxon>
        <taxon>Methermicoccaceae</taxon>
        <taxon>Methermicoccus</taxon>
    </lineage>
</organism>
<comment type="similarity">
    <text evidence="3">Belongs to the peptidase M24B family.</text>
</comment>
<dbReference type="SUPFAM" id="SSF55920">
    <property type="entry name" value="Creatinase/aminopeptidase"/>
    <property type="match status" value="1"/>
</dbReference>
<proteinExistence type="inferred from homology"/>
<reference evidence="5" key="1">
    <citation type="journal article" date="2020" name="bioRxiv">
        <title>A rank-normalized archaeal taxonomy based on genome phylogeny resolves widespread incomplete and uneven classifications.</title>
        <authorList>
            <person name="Rinke C."/>
            <person name="Chuvochina M."/>
            <person name="Mussig A.J."/>
            <person name="Chaumeil P.-A."/>
            <person name="Waite D.W."/>
            <person name="Whitman W.B."/>
            <person name="Parks D.H."/>
            <person name="Hugenholtz P."/>
        </authorList>
    </citation>
    <scope>NUCLEOTIDE SEQUENCE</scope>
    <source>
        <strain evidence="5">UBA12518</strain>
    </source>
</reference>
<dbReference type="RefSeq" id="WP_052353235.1">
    <property type="nucleotide sequence ID" value="NZ_DUIH01000017.1"/>
</dbReference>
<sequence>MGFQERLAEHMRTIHMCAYLSVGTPSIDANMYYCTRFFASDPVVYLCHLDGELKEYLAVSEMELERASEHSRVENVVAFSEIGGERWSLREVVSGLCRRAGIRRVCVPEELPVGIADSLRARGIVLDVRKSPFSALRRTKEPHEIDCIRRCAHVCERACERAIQMIADSSVSPEGHLVYEGEILTSERLREEIDVVLLKGHCEAVEGTVVAGGPRSSMPHWMGEGELRADEPIVLDVFPRHRECRYFSDLTRTVLRVHKGGEKVERIKRMHAAVLDAHTRGISLMRHGVRASEVHEHVRHAIIEHGFDAPPSGSRATEGFIHSTGHGVGLEIHEEPSIGTSDGVLERGMVATVEPGLYYRGVGGVRIEDTVVVGEDGGKSLFTISRELVV</sequence>
<evidence type="ECO:0000313" key="5">
    <source>
        <dbReference type="EMBL" id="HIH69989.1"/>
    </source>
</evidence>
<name>A0A832RY42_9EURY</name>